<evidence type="ECO:0000313" key="2">
    <source>
        <dbReference type="WBParaSite" id="ACAC_0001277601-mRNA-1"/>
    </source>
</evidence>
<sequence>MCGNVRVDAESTAALGRLPSGTPIDERPTASCQLRWAAVARGAARLAGAFRVVPVCWAAASAVRVLLEVRSAVFAGLLW</sequence>
<reference evidence="2" key="2">
    <citation type="submission" date="2017-02" db="UniProtKB">
        <authorList>
            <consortium name="WormBaseParasite"/>
        </authorList>
    </citation>
    <scope>IDENTIFICATION</scope>
</reference>
<dbReference type="Proteomes" id="UP000035642">
    <property type="component" value="Unassembled WGS sequence"/>
</dbReference>
<name>A0A0K0DM82_ANGCA</name>
<reference evidence="1" key="1">
    <citation type="submission" date="2012-09" db="EMBL/GenBank/DDBJ databases">
        <authorList>
            <person name="Martin A.A."/>
        </authorList>
    </citation>
    <scope>NUCLEOTIDE SEQUENCE</scope>
</reference>
<organism evidence="1 2">
    <name type="scientific">Angiostrongylus cantonensis</name>
    <name type="common">Rat lungworm</name>
    <dbReference type="NCBI Taxonomy" id="6313"/>
    <lineage>
        <taxon>Eukaryota</taxon>
        <taxon>Metazoa</taxon>
        <taxon>Ecdysozoa</taxon>
        <taxon>Nematoda</taxon>
        <taxon>Chromadorea</taxon>
        <taxon>Rhabditida</taxon>
        <taxon>Rhabditina</taxon>
        <taxon>Rhabditomorpha</taxon>
        <taxon>Strongyloidea</taxon>
        <taxon>Metastrongylidae</taxon>
        <taxon>Angiostrongylus</taxon>
    </lineage>
</organism>
<dbReference type="AlphaFoldDB" id="A0A0K0DM82"/>
<evidence type="ECO:0000313" key="1">
    <source>
        <dbReference type="Proteomes" id="UP000035642"/>
    </source>
</evidence>
<protein>
    <submittedName>
        <fullName evidence="2">Uncharacterized protein</fullName>
    </submittedName>
</protein>
<keyword evidence="1" id="KW-1185">Reference proteome</keyword>
<proteinExistence type="predicted"/>
<accession>A0A0K0DM82</accession>
<dbReference type="WBParaSite" id="ACAC_0001277601-mRNA-1">
    <property type="protein sequence ID" value="ACAC_0001277601-mRNA-1"/>
    <property type="gene ID" value="ACAC_0001277601"/>
</dbReference>